<dbReference type="PANTHER" id="PTHR30329">
    <property type="entry name" value="STATOR ELEMENT OF FLAGELLAR MOTOR COMPLEX"/>
    <property type="match status" value="1"/>
</dbReference>
<dbReference type="AlphaFoldDB" id="A0A1M7LPC2"/>
<name>A0A1M7LPC2_XYLRU</name>
<dbReference type="InterPro" id="IPR006664">
    <property type="entry name" value="OMP_bac"/>
</dbReference>
<keyword evidence="6" id="KW-0626">Porin</keyword>
<dbReference type="GO" id="GO:0006811">
    <property type="term" value="P:monoatomic ion transport"/>
    <property type="evidence" value="ECO:0007669"/>
    <property type="project" value="UniProtKB-KW"/>
</dbReference>
<keyword evidence="8" id="KW-0998">Cell outer membrane</keyword>
<evidence type="ECO:0000256" key="1">
    <source>
        <dbReference type="ARBA" id="ARBA00004571"/>
    </source>
</evidence>
<keyword evidence="10" id="KW-0732">Signal</keyword>
<dbReference type="PANTHER" id="PTHR30329:SF21">
    <property type="entry name" value="LIPOPROTEIN YIAD-RELATED"/>
    <property type="match status" value="1"/>
</dbReference>
<dbReference type="PROSITE" id="PS51123">
    <property type="entry name" value="OMPA_2"/>
    <property type="match status" value="1"/>
</dbReference>
<keyword evidence="2" id="KW-0813">Transport</keyword>
<feature type="signal peptide" evidence="10">
    <location>
        <begin position="1"/>
        <end position="25"/>
    </location>
</feature>
<evidence type="ECO:0000256" key="5">
    <source>
        <dbReference type="ARBA" id="ARBA00023065"/>
    </source>
</evidence>
<organism evidence="12 13">
    <name type="scientific">Xylanibacter ruminicola</name>
    <name type="common">Prevotella ruminicola</name>
    <dbReference type="NCBI Taxonomy" id="839"/>
    <lineage>
        <taxon>Bacteria</taxon>
        <taxon>Pseudomonadati</taxon>
        <taxon>Bacteroidota</taxon>
        <taxon>Bacteroidia</taxon>
        <taxon>Bacteroidales</taxon>
        <taxon>Prevotellaceae</taxon>
        <taxon>Xylanibacter</taxon>
    </lineage>
</organism>
<proteinExistence type="predicted"/>
<evidence type="ECO:0000256" key="10">
    <source>
        <dbReference type="SAM" id="SignalP"/>
    </source>
</evidence>
<dbReference type="Gene3D" id="3.30.1330.60">
    <property type="entry name" value="OmpA-like domain"/>
    <property type="match status" value="1"/>
</dbReference>
<dbReference type="PRINTS" id="PR01021">
    <property type="entry name" value="OMPADOMAIN"/>
</dbReference>
<dbReference type="GO" id="GO:0046930">
    <property type="term" value="C:pore complex"/>
    <property type="evidence" value="ECO:0007669"/>
    <property type="project" value="UniProtKB-KW"/>
</dbReference>
<evidence type="ECO:0000313" key="13">
    <source>
        <dbReference type="Proteomes" id="UP000184280"/>
    </source>
</evidence>
<protein>
    <submittedName>
        <fullName evidence="12">Outer membrane protein OmpA</fullName>
    </submittedName>
</protein>
<feature type="chain" id="PRO_5009927977" evidence="10">
    <location>
        <begin position="26"/>
        <end position="404"/>
    </location>
</feature>
<evidence type="ECO:0000256" key="6">
    <source>
        <dbReference type="ARBA" id="ARBA00023114"/>
    </source>
</evidence>
<gene>
    <name evidence="12" type="ORF">SAMN04488494_2646</name>
</gene>
<dbReference type="InterPro" id="IPR050330">
    <property type="entry name" value="Bact_OuterMem_StrucFunc"/>
</dbReference>
<comment type="subcellular location">
    <subcellularLocation>
        <location evidence="1">Cell outer membrane</location>
        <topology evidence="1">Multi-pass membrane protein</topology>
    </subcellularLocation>
</comment>
<feature type="domain" description="OmpA-like" evidence="11">
    <location>
        <begin position="292"/>
        <end position="404"/>
    </location>
</feature>
<dbReference type="GO" id="GO:0009279">
    <property type="term" value="C:cell outer membrane"/>
    <property type="evidence" value="ECO:0007669"/>
    <property type="project" value="UniProtKB-SubCell"/>
</dbReference>
<evidence type="ECO:0000256" key="2">
    <source>
        <dbReference type="ARBA" id="ARBA00022448"/>
    </source>
</evidence>
<dbReference type="OrthoDB" id="1108826at2"/>
<dbReference type="InterPro" id="IPR011250">
    <property type="entry name" value="OMP/PagP_B-barrel"/>
</dbReference>
<keyword evidence="7 9" id="KW-0472">Membrane</keyword>
<dbReference type="CDD" id="cd07185">
    <property type="entry name" value="OmpA_C-like"/>
    <property type="match status" value="1"/>
</dbReference>
<dbReference type="InterPro" id="IPR006665">
    <property type="entry name" value="OmpA-like"/>
</dbReference>
<evidence type="ECO:0000259" key="11">
    <source>
        <dbReference type="PROSITE" id="PS51123"/>
    </source>
</evidence>
<reference evidence="12 13" key="1">
    <citation type="submission" date="2016-11" db="EMBL/GenBank/DDBJ databases">
        <authorList>
            <person name="Jaros S."/>
            <person name="Januszkiewicz K."/>
            <person name="Wedrychowicz H."/>
        </authorList>
    </citation>
    <scope>NUCLEOTIDE SEQUENCE [LARGE SCALE GENOMIC DNA]</scope>
    <source>
        <strain evidence="12 13">BPI-34</strain>
    </source>
</reference>
<evidence type="ECO:0000256" key="4">
    <source>
        <dbReference type="ARBA" id="ARBA00022692"/>
    </source>
</evidence>
<sequence length="404" mass="44432">MMKHLSISILMLLAMLAAGVQTASAQDSSQRDYERGWYAGLSGGTSFGQATFRSITESKTHVGAQFGVFGGYQFSRLLSVEALATMGGQKQTSLDCDPFWLATDGEFTFAPVLGKQGNYFRDLEAKTRWMRFGLQANFDVLSLITNPATRWSVNLSPQVSAVTTRTKHLATGYEREFDRQWHLGLGGQAAVGYRVAQYVGLQLYGGITCLTGDRFDNIPKYEHKSNLIYEAGLKVAFHFEKKKPAPVVEEPAPIVAEPAPQPVVEEHPAVEQPIVEQPVAESAKVVEAQPVVEEAAPVELPTIYFANNSSRLTQKEADKLDAVAEMMKAQPDVTLSIVGHASNTGSEDYNLRLTQRRANTVKMLLVRRGIDGSRLKPVVGRGIDRDAADSKQARRVELIINDKK</sequence>
<evidence type="ECO:0000256" key="8">
    <source>
        <dbReference type="ARBA" id="ARBA00023237"/>
    </source>
</evidence>
<evidence type="ECO:0000313" key="12">
    <source>
        <dbReference type="EMBL" id="SHM80025.1"/>
    </source>
</evidence>
<dbReference type="Proteomes" id="UP000184280">
    <property type="component" value="Unassembled WGS sequence"/>
</dbReference>
<keyword evidence="5" id="KW-0406">Ion transport</keyword>
<dbReference type="InterPro" id="IPR036737">
    <property type="entry name" value="OmpA-like_sf"/>
</dbReference>
<dbReference type="SUPFAM" id="SSF103088">
    <property type="entry name" value="OmpA-like"/>
    <property type="match status" value="1"/>
</dbReference>
<evidence type="ECO:0000256" key="7">
    <source>
        <dbReference type="ARBA" id="ARBA00023136"/>
    </source>
</evidence>
<evidence type="ECO:0000256" key="9">
    <source>
        <dbReference type="PROSITE-ProRule" id="PRU00473"/>
    </source>
</evidence>
<dbReference type="Pfam" id="PF00691">
    <property type="entry name" value="OmpA"/>
    <property type="match status" value="1"/>
</dbReference>
<dbReference type="SUPFAM" id="SSF56925">
    <property type="entry name" value="OMPA-like"/>
    <property type="match status" value="1"/>
</dbReference>
<accession>A0A1M7LPC2</accession>
<keyword evidence="4" id="KW-0812">Transmembrane</keyword>
<keyword evidence="3" id="KW-1134">Transmembrane beta strand</keyword>
<dbReference type="RefSeq" id="WP_081358184.1">
    <property type="nucleotide sequence ID" value="NZ_FOLF01000005.1"/>
</dbReference>
<evidence type="ECO:0000256" key="3">
    <source>
        <dbReference type="ARBA" id="ARBA00022452"/>
    </source>
</evidence>
<dbReference type="GO" id="GO:0015288">
    <property type="term" value="F:porin activity"/>
    <property type="evidence" value="ECO:0007669"/>
    <property type="project" value="UniProtKB-KW"/>
</dbReference>
<dbReference type="EMBL" id="FRCJ01000006">
    <property type="protein sequence ID" value="SHM80025.1"/>
    <property type="molecule type" value="Genomic_DNA"/>
</dbReference>